<evidence type="ECO:0000313" key="2">
    <source>
        <dbReference type="Proteomes" id="UP000199497"/>
    </source>
</evidence>
<evidence type="ECO:0008006" key="3">
    <source>
        <dbReference type="Google" id="ProtNLM"/>
    </source>
</evidence>
<dbReference type="Proteomes" id="UP000199497">
    <property type="component" value="Unassembled WGS sequence"/>
</dbReference>
<dbReference type="EMBL" id="FNJR01000007">
    <property type="protein sequence ID" value="SDP70349.1"/>
    <property type="molecule type" value="Genomic_DNA"/>
</dbReference>
<protein>
    <recommendedName>
        <fullName evidence="3">PE family protein</fullName>
    </recommendedName>
</protein>
<organism evidence="1 2">
    <name type="scientific">Actinopolyspora xinjiangensis</name>
    <dbReference type="NCBI Taxonomy" id="405564"/>
    <lineage>
        <taxon>Bacteria</taxon>
        <taxon>Bacillati</taxon>
        <taxon>Actinomycetota</taxon>
        <taxon>Actinomycetes</taxon>
        <taxon>Actinopolysporales</taxon>
        <taxon>Actinopolysporaceae</taxon>
        <taxon>Actinopolyspora</taxon>
    </lineage>
</organism>
<dbReference type="STRING" id="405564.SAMN04487905_107192"/>
<dbReference type="AlphaFoldDB" id="A0A1H0UVM5"/>
<accession>A0A1H0UVM5</accession>
<name>A0A1H0UVM5_9ACTN</name>
<proteinExistence type="predicted"/>
<keyword evidence="2" id="KW-1185">Reference proteome</keyword>
<evidence type="ECO:0000313" key="1">
    <source>
        <dbReference type="EMBL" id="SDP70349.1"/>
    </source>
</evidence>
<sequence length="138" mass="15308">MGESTRTMNDNQNLTGNLSATNDAMQGIITAADNGQFAITPDAGDELIKIFQELEEYLYERSRDIQIIKRDTPLGHSPAGKAISTFNKQVADGDDESFEHLITTMRENTPKTIEAIKKGIKTYQNTDENNALNIDLKS</sequence>
<gene>
    <name evidence="1" type="ORF">SAMN04487905_107192</name>
</gene>
<reference evidence="2" key="1">
    <citation type="submission" date="2016-10" db="EMBL/GenBank/DDBJ databases">
        <authorList>
            <person name="Varghese N."/>
            <person name="Submissions S."/>
        </authorList>
    </citation>
    <scope>NUCLEOTIDE SEQUENCE [LARGE SCALE GENOMIC DNA]</scope>
    <source>
        <strain evidence="2">DSM 46732</strain>
    </source>
</reference>